<dbReference type="PROSITE" id="PS50015">
    <property type="entry name" value="SAP_B"/>
    <property type="match status" value="1"/>
</dbReference>
<name>A0A0N4Z520_PARTI</name>
<keyword evidence="1" id="KW-1015">Disulfide bond</keyword>
<organism evidence="4 5">
    <name type="scientific">Parastrongyloides trichosuri</name>
    <name type="common">Possum-specific nematode worm</name>
    <dbReference type="NCBI Taxonomy" id="131310"/>
    <lineage>
        <taxon>Eukaryota</taxon>
        <taxon>Metazoa</taxon>
        <taxon>Ecdysozoa</taxon>
        <taxon>Nematoda</taxon>
        <taxon>Chromadorea</taxon>
        <taxon>Rhabditida</taxon>
        <taxon>Tylenchina</taxon>
        <taxon>Panagrolaimomorpha</taxon>
        <taxon>Strongyloidoidea</taxon>
        <taxon>Strongyloididae</taxon>
        <taxon>Parastrongyloides</taxon>
    </lineage>
</organism>
<keyword evidence="2" id="KW-0732">Signal</keyword>
<dbReference type="Proteomes" id="UP000038045">
    <property type="component" value="Unplaced"/>
</dbReference>
<accession>A0A0N4Z520</accession>
<keyword evidence="4" id="KW-1185">Reference proteome</keyword>
<reference evidence="5" key="1">
    <citation type="submission" date="2017-02" db="UniProtKB">
        <authorList>
            <consortium name="WormBaseParasite"/>
        </authorList>
    </citation>
    <scope>IDENTIFICATION</scope>
</reference>
<feature type="signal peptide" evidence="2">
    <location>
        <begin position="1"/>
        <end position="21"/>
    </location>
</feature>
<evidence type="ECO:0000256" key="1">
    <source>
        <dbReference type="ARBA" id="ARBA00023157"/>
    </source>
</evidence>
<evidence type="ECO:0000259" key="3">
    <source>
        <dbReference type="PROSITE" id="PS50015"/>
    </source>
</evidence>
<feature type="chain" id="PRO_5005891095" evidence="2">
    <location>
        <begin position="22"/>
        <end position="303"/>
    </location>
</feature>
<evidence type="ECO:0000313" key="5">
    <source>
        <dbReference type="WBParaSite" id="PTRK_0000208400.1"/>
    </source>
</evidence>
<proteinExistence type="predicted"/>
<protein>
    <submittedName>
        <fullName evidence="5">Saposin B-type domain-containing protein</fullName>
    </submittedName>
</protein>
<dbReference type="InterPro" id="IPR008139">
    <property type="entry name" value="SaposinB_dom"/>
</dbReference>
<feature type="domain" description="Saposin B-type" evidence="3">
    <location>
        <begin position="207"/>
        <end position="302"/>
    </location>
</feature>
<evidence type="ECO:0000313" key="4">
    <source>
        <dbReference type="Proteomes" id="UP000038045"/>
    </source>
</evidence>
<evidence type="ECO:0000256" key="2">
    <source>
        <dbReference type="SAM" id="SignalP"/>
    </source>
</evidence>
<dbReference type="WBParaSite" id="PTRK_0000208400.1">
    <property type="protein sequence ID" value="PTRK_0000208400.1"/>
    <property type="gene ID" value="PTRK_0000208400"/>
</dbReference>
<dbReference type="AlphaFoldDB" id="A0A0N4Z520"/>
<sequence>MIHVSILLFLIVFSNFNGATNETSGKGALKFVNMISNSCSVCKLGENIVDASFPIADFQIALEEKCIITGGYKSICKNVIGKIIDVGHKHVVDFMKHHECEEFCGDNTEGISLDYACIGARYLFKNVDNFINILKSYAGDVCKNESDVLLCMNKINSILEMVKGVGKRTILRLTLNVDSKTICNLPYKELPQGEEIVANSVNNSTGEQIKCIVCAELVQFLGKITGGDGAPNTSSVQFMQALAKALTEVCDKLDLCKAGSTMCTGGTCENFAGSIVNMVPQLLPSILGKLCHTIDANCPVVTP</sequence>